<feature type="domain" description="DUF8032" evidence="2">
    <location>
        <begin position="187"/>
        <end position="281"/>
    </location>
</feature>
<feature type="domain" description="DUF8032" evidence="2">
    <location>
        <begin position="467"/>
        <end position="511"/>
    </location>
</feature>
<name>A0A8H3G4K0_9LECA</name>
<evidence type="ECO:0000313" key="3">
    <source>
        <dbReference type="EMBL" id="CAF9934679.1"/>
    </source>
</evidence>
<feature type="region of interest" description="Disordered" evidence="1">
    <location>
        <begin position="1"/>
        <end position="45"/>
    </location>
</feature>
<feature type="compositionally biased region" description="Polar residues" evidence="1">
    <location>
        <begin position="9"/>
        <end position="32"/>
    </location>
</feature>
<dbReference type="PANTHER" id="PTHR22949">
    <property type="entry name" value="WHITE COLLAR 2 PROTEIN WC2"/>
    <property type="match status" value="1"/>
</dbReference>
<accession>A0A8H3G4K0</accession>
<feature type="compositionally biased region" description="Polar residues" evidence="1">
    <location>
        <begin position="355"/>
        <end position="364"/>
    </location>
</feature>
<feature type="region of interest" description="Disordered" evidence="1">
    <location>
        <begin position="280"/>
        <end position="382"/>
    </location>
</feature>
<evidence type="ECO:0000256" key="1">
    <source>
        <dbReference type="SAM" id="MobiDB-lite"/>
    </source>
</evidence>
<dbReference type="InterPro" id="IPR058345">
    <property type="entry name" value="DUF8032"/>
</dbReference>
<feature type="region of interest" description="Disordered" evidence="1">
    <location>
        <begin position="58"/>
        <end position="179"/>
    </location>
</feature>
<proteinExistence type="predicted"/>
<keyword evidence="4" id="KW-1185">Reference proteome</keyword>
<evidence type="ECO:0000313" key="4">
    <source>
        <dbReference type="Proteomes" id="UP000664534"/>
    </source>
</evidence>
<dbReference type="Pfam" id="PF26087">
    <property type="entry name" value="DUF8032"/>
    <property type="match status" value="2"/>
</dbReference>
<evidence type="ECO:0000259" key="2">
    <source>
        <dbReference type="Pfam" id="PF26087"/>
    </source>
</evidence>
<feature type="region of interest" description="Disordered" evidence="1">
    <location>
        <begin position="526"/>
        <end position="547"/>
    </location>
</feature>
<feature type="compositionally biased region" description="Polar residues" evidence="1">
    <location>
        <begin position="421"/>
        <end position="431"/>
    </location>
</feature>
<dbReference type="EMBL" id="CAJPDT010000078">
    <property type="protein sequence ID" value="CAF9934679.1"/>
    <property type="molecule type" value="Genomic_DNA"/>
</dbReference>
<organism evidence="3 4">
    <name type="scientific">Imshaugia aleurites</name>
    <dbReference type="NCBI Taxonomy" id="172621"/>
    <lineage>
        <taxon>Eukaryota</taxon>
        <taxon>Fungi</taxon>
        <taxon>Dikarya</taxon>
        <taxon>Ascomycota</taxon>
        <taxon>Pezizomycotina</taxon>
        <taxon>Lecanoromycetes</taxon>
        <taxon>OSLEUM clade</taxon>
        <taxon>Lecanoromycetidae</taxon>
        <taxon>Lecanorales</taxon>
        <taxon>Lecanorineae</taxon>
        <taxon>Parmeliaceae</taxon>
        <taxon>Imshaugia</taxon>
    </lineage>
</organism>
<comment type="caution">
    <text evidence="3">The sequence shown here is derived from an EMBL/GenBank/DDBJ whole genome shotgun (WGS) entry which is preliminary data.</text>
</comment>
<feature type="compositionally biased region" description="Basic residues" evidence="1">
    <location>
        <begin position="287"/>
        <end position="303"/>
    </location>
</feature>
<protein>
    <recommendedName>
        <fullName evidence="2">DUF8032 domain-containing protein</fullName>
    </recommendedName>
</protein>
<feature type="region of interest" description="Disordered" evidence="1">
    <location>
        <begin position="403"/>
        <end position="431"/>
    </location>
</feature>
<gene>
    <name evidence="3" type="ORF">IMSHALPRED_009803</name>
</gene>
<feature type="compositionally biased region" description="Polar residues" evidence="1">
    <location>
        <begin position="128"/>
        <end position="151"/>
    </location>
</feature>
<dbReference type="AlphaFoldDB" id="A0A8H3G4K0"/>
<dbReference type="OrthoDB" id="5599902at2759"/>
<feature type="compositionally biased region" description="Low complexity" evidence="1">
    <location>
        <begin position="58"/>
        <end position="103"/>
    </location>
</feature>
<dbReference type="Proteomes" id="UP000664534">
    <property type="component" value="Unassembled WGS sequence"/>
</dbReference>
<sequence length="662" mass="72865">MATAHMQRGSFQQSVYHTPQSNSPASVASSQGHDQHGRMYAQAPAQMPQVYGYPQYQVQPSAYPQHPGQQQQQQQHHMMASQALLPHQQAQAAMAHQSSAQQQGITNSPRPQTKLEPGIPRQMDPASLQRSPTGAMPSNHNAPTGSSQNGNGLHPAQSGGGGVNPNAAPGPIPATTPLVVRQDNNGVQWIAFEYSRDRVKMEYTIRCDVESVNTDSLPQDFRNENCVYPRACCAKDSYKGNRLQYENECNTVGWALAELNPCLRGKRGLIQRAVDSWRNSNQDPRLRSRRVRRMAKINTRKNGTHTNNHLAGPRDVGGQAPSANPMAAPVQRPPPPNISMAGPAQLHHHHAHPDGSTTGSTDDVSVNGDFDPQPAHQQVPKSAPASIRPLNVFHGYQAYPQHPVSAASMPPHLSNGLDHSMPNNAISTSGSIPTTVTKIEKLSPSPEKKHGTVFNGLPEAKRRKFILVDDTERKGRVRVKVNLESVEIAEIPDSYRRNNSVYPRSWFPTEMPPSPSKRARRIRFVEDDAEDGAQGQGEGRSAAEMGRGMQVGRVTVPDPMDEEGGEPKLRVPGLGRRANEREEKLNDLGYRMSWSQSRTFSGRRVFLQKSLDAYRNKVGSTMAAGGQLVSTTAPHLETRLGKKMWVERKRKRARASKRADTP</sequence>
<reference evidence="3" key="1">
    <citation type="submission" date="2021-03" db="EMBL/GenBank/DDBJ databases">
        <authorList>
            <person name="Tagirdzhanova G."/>
        </authorList>
    </citation>
    <scope>NUCLEOTIDE SEQUENCE</scope>
</reference>
<dbReference type="PANTHER" id="PTHR22949:SF0">
    <property type="entry name" value="RE27538P"/>
    <property type="match status" value="1"/>
</dbReference>